<dbReference type="OrthoDB" id="7469010at2"/>
<accession>A0A0C1MIK4</accession>
<dbReference type="EMBL" id="JWIC01000006">
    <property type="protein sequence ID" value="KID56844.1"/>
    <property type="molecule type" value="Genomic_DNA"/>
</dbReference>
<name>A0A0C1MIK4_9GAMM</name>
<reference evidence="1 2" key="1">
    <citation type="submission" date="2014-12" db="EMBL/GenBank/DDBJ databases">
        <title>Draft Genome Sequence of Pseudoalteromonas luteoviolacea HI1.</title>
        <authorList>
            <person name="Asahina A.Y."/>
            <person name="Hadfield M.G."/>
        </authorList>
    </citation>
    <scope>NUCLEOTIDE SEQUENCE [LARGE SCALE GENOMIC DNA]</scope>
    <source>
        <strain evidence="1 2">HI1</strain>
    </source>
</reference>
<proteinExistence type="predicted"/>
<dbReference type="Proteomes" id="UP000031327">
    <property type="component" value="Unassembled WGS sequence"/>
</dbReference>
<dbReference type="AlphaFoldDB" id="A0A0C1MIK4"/>
<organism evidence="1 2">
    <name type="scientific">Pseudoalteromonas luteoviolacea</name>
    <dbReference type="NCBI Taxonomy" id="43657"/>
    <lineage>
        <taxon>Bacteria</taxon>
        <taxon>Pseudomonadati</taxon>
        <taxon>Pseudomonadota</taxon>
        <taxon>Gammaproteobacteria</taxon>
        <taxon>Alteromonadales</taxon>
        <taxon>Pseudoalteromonadaceae</taxon>
        <taxon>Pseudoalteromonas</taxon>
    </lineage>
</organism>
<gene>
    <name evidence="1" type="ORF">JF50_13175</name>
</gene>
<sequence>MEHLPLPKPPKSCVFRLVPNSHLHVSKTNNASEVYDHEGAYWEFEIELTNVLEADALALDAFLAKCRGSVGRFLCFDYRFLQDDLDSFARVTSSFQDGNLLKVTGLPVNSVYAKAGNRIQIGTGENAELKILTSDVVVDSQGECELEFESPLRQIPASNTPVYFKRPEGVFRLLDNKQGLAEAQVKNGFVTSWKIKGREAF</sequence>
<protein>
    <submittedName>
        <fullName evidence="1">Uncharacterized protein</fullName>
    </submittedName>
</protein>
<evidence type="ECO:0000313" key="1">
    <source>
        <dbReference type="EMBL" id="KID56844.1"/>
    </source>
</evidence>
<comment type="caution">
    <text evidence="1">The sequence shown here is derived from an EMBL/GenBank/DDBJ whole genome shotgun (WGS) entry which is preliminary data.</text>
</comment>
<evidence type="ECO:0000313" key="2">
    <source>
        <dbReference type="Proteomes" id="UP000031327"/>
    </source>
</evidence>